<evidence type="ECO:0000313" key="2">
    <source>
        <dbReference type="Proteomes" id="UP000709295"/>
    </source>
</evidence>
<name>A0A8J5I5K8_9STRA</name>
<proteinExistence type="predicted"/>
<keyword evidence="2" id="KW-1185">Reference proteome</keyword>
<evidence type="ECO:0008006" key="3">
    <source>
        <dbReference type="Google" id="ProtNLM"/>
    </source>
</evidence>
<gene>
    <name evidence="1" type="ORF">JG688_00015379</name>
</gene>
<dbReference type="Proteomes" id="UP000709295">
    <property type="component" value="Unassembled WGS sequence"/>
</dbReference>
<dbReference type="PANTHER" id="PTHR31569:SF4">
    <property type="entry name" value="SWIM-TYPE DOMAIN-CONTAINING PROTEIN"/>
    <property type="match status" value="1"/>
</dbReference>
<dbReference type="AlphaFoldDB" id="A0A8J5I5K8"/>
<comment type="caution">
    <text evidence="1">The sequence shown here is derived from an EMBL/GenBank/DDBJ whole genome shotgun (WGS) entry which is preliminary data.</text>
</comment>
<protein>
    <recommendedName>
        <fullName evidence="3">FAR1 domain-containing protein</fullName>
    </recommendedName>
</protein>
<dbReference type="PANTHER" id="PTHR31569">
    <property type="entry name" value="SWIM-TYPE DOMAIN-CONTAINING PROTEIN"/>
    <property type="match status" value="1"/>
</dbReference>
<accession>A0A8J5I5K8</accession>
<organism evidence="1 2">
    <name type="scientific">Phytophthora aleatoria</name>
    <dbReference type="NCBI Taxonomy" id="2496075"/>
    <lineage>
        <taxon>Eukaryota</taxon>
        <taxon>Sar</taxon>
        <taxon>Stramenopiles</taxon>
        <taxon>Oomycota</taxon>
        <taxon>Peronosporomycetes</taxon>
        <taxon>Peronosporales</taxon>
        <taxon>Peronosporaceae</taxon>
        <taxon>Phytophthora</taxon>
    </lineage>
</organism>
<evidence type="ECO:0000313" key="1">
    <source>
        <dbReference type="EMBL" id="KAG6947819.1"/>
    </source>
</evidence>
<dbReference type="EMBL" id="JAENGY010001653">
    <property type="protein sequence ID" value="KAG6947819.1"/>
    <property type="molecule type" value="Genomic_DNA"/>
</dbReference>
<dbReference type="InterPro" id="IPR052579">
    <property type="entry name" value="Zinc_finger_SWIM"/>
</dbReference>
<reference evidence="1" key="1">
    <citation type="submission" date="2021-01" db="EMBL/GenBank/DDBJ databases">
        <title>Phytophthora aleatoria, a newly-described species from Pinus radiata is distinct from Phytophthora cactorum isolates based on comparative genomics.</title>
        <authorList>
            <person name="Mcdougal R."/>
            <person name="Panda P."/>
            <person name="Williams N."/>
            <person name="Studholme D.J."/>
        </authorList>
    </citation>
    <scope>NUCLEOTIDE SEQUENCE</scope>
    <source>
        <strain evidence="1">NZFS 4037</strain>
    </source>
</reference>
<sequence>MEEETFASWEAFFEYLGAWSRPSRSKGKSHNCFVKSTGCQAQLAVSVVWDATRSFHVKITQQKTAHNHSLGAGAYGNHPANRCVDDDAVIDFVNELQAAGAKKKRILQFMRKKTGKHVILREARNLVAKLKEARLGSTTVESRLEAGVRGFCSRKG</sequence>